<organism evidence="2 3">
    <name type="scientific">Octopus vulgaris</name>
    <name type="common">Common octopus</name>
    <dbReference type="NCBI Taxonomy" id="6645"/>
    <lineage>
        <taxon>Eukaryota</taxon>
        <taxon>Metazoa</taxon>
        <taxon>Spiralia</taxon>
        <taxon>Lophotrochozoa</taxon>
        <taxon>Mollusca</taxon>
        <taxon>Cephalopoda</taxon>
        <taxon>Coleoidea</taxon>
        <taxon>Octopodiformes</taxon>
        <taxon>Octopoda</taxon>
        <taxon>Incirrata</taxon>
        <taxon>Octopodidae</taxon>
        <taxon>Octopus</taxon>
    </lineage>
</organism>
<name>A0AA36B152_OCTVU</name>
<dbReference type="EMBL" id="OX597820">
    <property type="protein sequence ID" value="CAI9726033.1"/>
    <property type="molecule type" value="Genomic_DNA"/>
</dbReference>
<dbReference type="AlphaFoldDB" id="A0AA36B152"/>
<dbReference type="Proteomes" id="UP001162480">
    <property type="component" value="Chromosome 7"/>
</dbReference>
<feature type="region of interest" description="Disordered" evidence="1">
    <location>
        <begin position="1"/>
        <end position="24"/>
    </location>
</feature>
<accession>A0AA36B152</accession>
<sequence length="77" mass="8570">MKRLRTEEVTEDADDESDHGDATVPVKNVNFNGFNKLHNIVLNTEDQLLFENSQAAAGDGYNDLKSTLIAFRGSQDE</sequence>
<keyword evidence="3" id="KW-1185">Reference proteome</keyword>
<feature type="compositionally biased region" description="Acidic residues" evidence="1">
    <location>
        <begin position="9"/>
        <end position="18"/>
    </location>
</feature>
<proteinExistence type="predicted"/>
<reference evidence="2" key="1">
    <citation type="submission" date="2023-08" db="EMBL/GenBank/DDBJ databases">
        <authorList>
            <person name="Alioto T."/>
            <person name="Alioto T."/>
            <person name="Gomez Garrido J."/>
        </authorList>
    </citation>
    <scope>NUCLEOTIDE SEQUENCE</scope>
</reference>
<protein>
    <submittedName>
        <fullName evidence="2">Uncharacterized protein</fullName>
    </submittedName>
</protein>
<evidence type="ECO:0000256" key="1">
    <source>
        <dbReference type="SAM" id="MobiDB-lite"/>
    </source>
</evidence>
<evidence type="ECO:0000313" key="3">
    <source>
        <dbReference type="Proteomes" id="UP001162480"/>
    </source>
</evidence>
<gene>
    <name evidence="2" type="ORF">OCTVUL_1B017321</name>
</gene>
<evidence type="ECO:0000313" key="2">
    <source>
        <dbReference type="EMBL" id="CAI9726033.1"/>
    </source>
</evidence>